<proteinExistence type="predicted"/>
<dbReference type="EMBL" id="BQNB010011362">
    <property type="protein sequence ID" value="GJS89592.1"/>
    <property type="molecule type" value="Genomic_DNA"/>
</dbReference>
<organism evidence="1 2">
    <name type="scientific">Tanacetum coccineum</name>
    <dbReference type="NCBI Taxonomy" id="301880"/>
    <lineage>
        <taxon>Eukaryota</taxon>
        <taxon>Viridiplantae</taxon>
        <taxon>Streptophyta</taxon>
        <taxon>Embryophyta</taxon>
        <taxon>Tracheophyta</taxon>
        <taxon>Spermatophyta</taxon>
        <taxon>Magnoliopsida</taxon>
        <taxon>eudicotyledons</taxon>
        <taxon>Gunneridae</taxon>
        <taxon>Pentapetalae</taxon>
        <taxon>asterids</taxon>
        <taxon>campanulids</taxon>
        <taxon>Asterales</taxon>
        <taxon>Asteraceae</taxon>
        <taxon>Asteroideae</taxon>
        <taxon>Anthemideae</taxon>
        <taxon>Anthemidinae</taxon>
        <taxon>Tanacetum</taxon>
    </lineage>
</organism>
<name>A0ABQ4ZKY2_9ASTR</name>
<comment type="caution">
    <text evidence="1">The sequence shown here is derived from an EMBL/GenBank/DDBJ whole genome shotgun (WGS) entry which is preliminary data.</text>
</comment>
<dbReference type="Proteomes" id="UP001151760">
    <property type="component" value="Unassembled WGS sequence"/>
</dbReference>
<evidence type="ECO:0000313" key="1">
    <source>
        <dbReference type="EMBL" id="GJS89592.1"/>
    </source>
</evidence>
<reference evidence="1" key="2">
    <citation type="submission" date="2022-01" db="EMBL/GenBank/DDBJ databases">
        <authorList>
            <person name="Yamashiro T."/>
            <person name="Shiraishi A."/>
            <person name="Satake H."/>
            <person name="Nakayama K."/>
        </authorList>
    </citation>
    <scope>NUCLEOTIDE SEQUENCE</scope>
</reference>
<gene>
    <name evidence="1" type="ORF">Tco_0772228</name>
</gene>
<keyword evidence="2" id="KW-1185">Reference proteome</keyword>
<protein>
    <submittedName>
        <fullName evidence="1">Uncharacterized protein</fullName>
    </submittedName>
</protein>
<reference evidence="1" key="1">
    <citation type="journal article" date="2022" name="Int. J. Mol. Sci.">
        <title>Draft Genome of Tanacetum Coccineum: Genomic Comparison of Closely Related Tanacetum-Family Plants.</title>
        <authorList>
            <person name="Yamashiro T."/>
            <person name="Shiraishi A."/>
            <person name="Nakayama K."/>
            <person name="Satake H."/>
        </authorList>
    </citation>
    <scope>NUCLEOTIDE SEQUENCE</scope>
</reference>
<sequence length="108" mass="12383">MLLEVANLGFKIEEMIKKLRDLGANTPIEVPYIEEEMLAKVKKGKQRDHILGRGRQVASVGKTKVFGSQPRGWLRHCFQPQIDHMLAQRDQQLVEAKADAKAYQRELD</sequence>
<accession>A0ABQ4ZKY2</accession>
<evidence type="ECO:0000313" key="2">
    <source>
        <dbReference type="Proteomes" id="UP001151760"/>
    </source>
</evidence>